<proteinExistence type="inferred from homology"/>
<dbReference type="AlphaFoldDB" id="A0A6J4ZTB7"/>
<evidence type="ECO:0000313" key="9">
    <source>
        <dbReference type="EMBL" id="CAB3642568.1"/>
    </source>
</evidence>
<dbReference type="PANTHER" id="PTHR30353:SF15">
    <property type="entry name" value="INNER MEMBRANE PROTEIN YABI"/>
    <property type="match status" value="1"/>
</dbReference>
<evidence type="ECO:0000259" key="8">
    <source>
        <dbReference type="Pfam" id="PF09335"/>
    </source>
</evidence>
<evidence type="ECO:0000256" key="5">
    <source>
        <dbReference type="ARBA" id="ARBA00022989"/>
    </source>
</evidence>
<feature type="domain" description="VTT" evidence="8">
    <location>
        <begin position="44"/>
        <end position="167"/>
    </location>
</feature>
<dbReference type="Pfam" id="PF09335">
    <property type="entry name" value="VTT_dom"/>
    <property type="match status" value="1"/>
</dbReference>
<dbReference type="InterPro" id="IPR032818">
    <property type="entry name" value="DedA-like"/>
</dbReference>
<evidence type="ECO:0000313" key="10">
    <source>
        <dbReference type="Proteomes" id="UP000507979"/>
    </source>
</evidence>
<evidence type="ECO:0000256" key="2">
    <source>
        <dbReference type="ARBA" id="ARBA00010792"/>
    </source>
</evidence>
<accession>A0A6J4ZTB7</accession>
<keyword evidence="3 7" id="KW-1003">Cell membrane</keyword>
<comment type="subcellular location">
    <subcellularLocation>
        <location evidence="1 7">Cell membrane</location>
        <topology evidence="1 7">Multi-pass membrane protein</topology>
    </subcellularLocation>
</comment>
<feature type="transmembrane region" description="Helical" evidence="7">
    <location>
        <begin position="150"/>
        <end position="169"/>
    </location>
</feature>
<keyword evidence="4 7" id="KW-0812">Transmembrane</keyword>
<feature type="transmembrane region" description="Helical" evidence="7">
    <location>
        <begin position="112"/>
        <end position="130"/>
    </location>
</feature>
<dbReference type="InterPro" id="IPR032816">
    <property type="entry name" value="VTT_dom"/>
</dbReference>
<organism evidence="9 10">
    <name type="scientific">Achromobacter insuavis</name>
    <dbReference type="NCBI Taxonomy" id="1287735"/>
    <lineage>
        <taxon>Bacteria</taxon>
        <taxon>Pseudomonadati</taxon>
        <taxon>Pseudomonadota</taxon>
        <taxon>Betaproteobacteria</taxon>
        <taxon>Burkholderiales</taxon>
        <taxon>Alcaligenaceae</taxon>
        <taxon>Achromobacter</taxon>
    </lineage>
</organism>
<evidence type="ECO:0000256" key="1">
    <source>
        <dbReference type="ARBA" id="ARBA00004651"/>
    </source>
</evidence>
<evidence type="ECO:0000256" key="4">
    <source>
        <dbReference type="ARBA" id="ARBA00022692"/>
    </source>
</evidence>
<feature type="transmembrane region" description="Helical" evidence="7">
    <location>
        <begin position="39"/>
        <end position="59"/>
    </location>
</feature>
<evidence type="ECO:0000256" key="3">
    <source>
        <dbReference type="ARBA" id="ARBA00022475"/>
    </source>
</evidence>
<dbReference type="PANTHER" id="PTHR30353">
    <property type="entry name" value="INNER MEMBRANE PROTEIN DEDA-RELATED"/>
    <property type="match status" value="1"/>
</dbReference>
<evidence type="ECO:0000256" key="7">
    <source>
        <dbReference type="RuleBase" id="RU367016"/>
    </source>
</evidence>
<sequence>MLFETFHSLQETLVDFARTHADWLAPLGFAFAFLKSLPLVALVIPGTALLLSIGAILGLGDSGFVPVWLAIAVGAALGDWVQYACGVWFGPSLTQSKPLRKRPELLHRSTRFIQKWGVLSIVLCRFFGPLRATVPMIAGICGMRAAAFQVANWASAFLWAAALLLPGWWGTRAFL</sequence>
<dbReference type="EMBL" id="CADIJR010000015">
    <property type="protein sequence ID" value="CAB3642568.1"/>
    <property type="molecule type" value="Genomic_DNA"/>
</dbReference>
<keyword evidence="6 7" id="KW-0472">Membrane</keyword>
<reference evidence="9 10" key="1">
    <citation type="submission" date="2020-04" db="EMBL/GenBank/DDBJ databases">
        <authorList>
            <person name="De Canck E."/>
        </authorList>
    </citation>
    <scope>NUCLEOTIDE SEQUENCE [LARGE SCALE GENOMIC DNA]</scope>
    <source>
        <strain evidence="9 10">LMG 26845</strain>
    </source>
</reference>
<protein>
    <recommendedName>
        <fullName evidence="8">VTT domain-containing protein</fullName>
    </recommendedName>
</protein>
<dbReference type="Proteomes" id="UP000507979">
    <property type="component" value="Unassembled WGS sequence"/>
</dbReference>
<feature type="transmembrane region" description="Helical" evidence="7">
    <location>
        <begin position="65"/>
        <end position="91"/>
    </location>
</feature>
<keyword evidence="5 7" id="KW-1133">Transmembrane helix</keyword>
<evidence type="ECO:0000256" key="6">
    <source>
        <dbReference type="ARBA" id="ARBA00023136"/>
    </source>
</evidence>
<dbReference type="GeneID" id="92898039"/>
<dbReference type="RefSeq" id="WP_156333155.1">
    <property type="nucleotide sequence ID" value="NZ_CADIJR010000015.1"/>
</dbReference>
<dbReference type="GO" id="GO:0005886">
    <property type="term" value="C:plasma membrane"/>
    <property type="evidence" value="ECO:0007669"/>
    <property type="project" value="UniProtKB-SubCell"/>
</dbReference>
<keyword evidence="10" id="KW-1185">Reference proteome</keyword>
<comment type="similarity">
    <text evidence="2 7">Belongs to the DedA family.</text>
</comment>
<gene>
    <name evidence="9" type="ORF">LMG26845_02185</name>
</gene>
<name>A0A6J4ZTB7_9BURK</name>